<gene>
    <name evidence="1" type="ORF">PR048_017950</name>
</gene>
<comment type="caution">
    <text evidence="1">The sequence shown here is derived from an EMBL/GenBank/DDBJ whole genome shotgun (WGS) entry which is preliminary data.</text>
</comment>
<reference evidence="1 2" key="1">
    <citation type="submission" date="2023-02" db="EMBL/GenBank/DDBJ databases">
        <title>LHISI_Scaffold_Assembly.</title>
        <authorList>
            <person name="Stuart O.P."/>
            <person name="Cleave R."/>
            <person name="Magrath M.J.L."/>
            <person name="Mikheyev A.S."/>
        </authorList>
    </citation>
    <scope>NUCLEOTIDE SEQUENCE [LARGE SCALE GENOMIC DNA]</scope>
    <source>
        <strain evidence="1">Daus_M_001</strain>
        <tissue evidence="1">Leg muscle</tissue>
    </source>
</reference>
<protein>
    <submittedName>
        <fullName evidence="1">Uncharacterized protein</fullName>
    </submittedName>
</protein>
<keyword evidence="2" id="KW-1185">Reference proteome</keyword>
<dbReference type="Proteomes" id="UP001159363">
    <property type="component" value="Chromosome 5"/>
</dbReference>
<name>A0ABQ9HB19_9NEOP</name>
<dbReference type="EMBL" id="JARBHB010000006">
    <property type="protein sequence ID" value="KAJ8881469.1"/>
    <property type="molecule type" value="Genomic_DNA"/>
</dbReference>
<sequence>MFAAQHPYTCLTVRQHICLVKFICWTLLDKDIPSCFKYICRKPGLSGTRMHLGRLVASCGRPSWLHQPKNEWLQSNHVIHRTTVNYEHKPLVMSAILEKSFLLELLEHFPKLKWVQRIVAICVRVTKNLYPRLNSVYGPSLA</sequence>
<evidence type="ECO:0000313" key="1">
    <source>
        <dbReference type="EMBL" id="KAJ8881469.1"/>
    </source>
</evidence>
<accession>A0ABQ9HB19</accession>
<proteinExistence type="predicted"/>
<evidence type="ECO:0000313" key="2">
    <source>
        <dbReference type="Proteomes" id="UP001159363"/>
    </source>
</evidence>
<organism evidence="1 2">
    <name type="scientific">Dryococelus australis</name>
    <dbReference type="NCBI Taxonomy" id="614101"/>
    <lineage>
        <taxon>Eukaryota</taxon>
        <taxon>Metazoa</taxon>
        <taxon>Ecdysozoa</taxon>
        <taxon>Arthropoda</taxon>
        <taxon>Hexapoda</taxon>
        <taxon>Insecta</taxon>
        <taxon>Pterygota</taxon>
        <taxon>Neoptera</taxon>
        <taxon>Polyneoptera</taxon>
        <taxon>Phasmatodea</taxon>
        <taxon>Verophasmatodea</taxon>
        <taxon>Anareolatae</taxon>
        <taxon>Phasmatidae</taxon>
        <taxon>Eurycanthinae</taxon>
        <taxon>Dryococelus</taxon>
    </lineage>
</organism>